<gene>
    <name evidence="10" type="ORF">DI526_06210</name>
</gene>
<dbReference type="PANTHER" id="PTHR43531:SF11">
    <property type="entry name" value="METHYL-ACCEPTING CHEMOTAXIS PROTEIN 3"/>
    <property type="match status" value="1"/>
</dbReference>
<evidence type="ECO:0000259" key="7">
    <source>
        <dbReference type="PROSITE" id="PS50112"/>
    </source>
</evidence>
<evidence type="ECO:0000256" key="4">
    <source>
        <dbReference type="PROSITE-ProRule" id="PRU00284"/>
    </source>
</evidence>
<dbReference type="EMBL" id="QFQZ01000013">
    <property type="protein sequence ID" value="PZR35706.1"/>
    <property type="molecule type" value="Genomic_DNA"/>
</dbReference>
<name>A0A2W5VGG6_9CAUL</name>
<keyword evidence="5" id="KW-0175">Coiled coil</keyword>
<dbReference type="SMART" id="SM00086">
    <property type="entry name" value="PAC"/>
    <property type="match status" value="2"/>
</dbReference>
<evidence type="ECO:0000256" key="3">
    <source>
        <dbReference type="ARBA" id="ARBA00029447"/>
    </source>
</evidence>
<comment type="subcellular location">
    <subcellularLocation>
        <location evidence="1">Membrane</location>
    </subcellularLocation>
</comment>
<dbReference type="InterPro" id="IPR004090">
    <property type="entry name" value="Chemotax_Me-accpt_rcpt"/>
</dbReference>
<evidence type="ECO:0000256" key="1">
    <source>
        <dbReference type="ARBA" id="ARBA00004370"/>
    </source>
</evidence>
<keyword evidence="4" id="KW-0807">Transducer</keyword>
<dbReference type="CDD" id="cd11386">
    <property type="entry name" value="MCP_signal"/>
    <property type="match status" value="1"/>
</dbReference>
<dbReference type="GO" id="GO:0016020">
    <property type="term" value="C:membrane"/>
    <property type="evidence" value="ECO:0007669"/>
    <property type="project" value="UniProtKB-SubCell"/>
</dbReference>
<sequence length="558" mass="59971">MAFGFKVRSSSDATLEALGLSFAIIEFTSEGRVMTANPAFCAAVGYDLSEIVGREHAMFLEEGETQSEAYRRFWADLRTSGFKSGEFKRRRKDGSPLWIRASYSPVLDRAGKVVKVVKLALDVTAEKIAAAENQSLLTAIDRSQAIIQFSLDGIILEANDNFLNAVGYRRDEIVGHHHRMFTEPLYAKSEEYRRFWGCLSAGEFFSGEFRRLGKGGREVWLQAQYNPVFDADGRVAKVVKIATDLTERMRQVTLVTENLQSLSEGDLRVRIGETLMPSLDPLRTAFNASAEALNRTLLVVAEATKMVNSGGDEIAGNADDLARRTEQQAASLEETAAALDEITTAVTRTASGAQHANAVVERASRHAEQSRDVVESAVEAMGGIEQSSDQISKIIGVIDEIAFQTNLLALNAGVEAARAGEAGRGFAVVAQEVRALAQRSAEAAREIKSLIAASSQNVERGVSLVGGAGAALREILVQIGEIEGLMADISASAQEQASSLGHVSSAVGEMDRMLQSNAALVEEATAASHMLRGQAAELSDLVARFRLQEALGALASAA</sequence>
<dbReference type="SUPFAM" id="SSF58104">
    <property type="entry name" value="Methyl-accepting chemotaxis protein (MCP) signaling domain"/>
    <property type="match status" value="1"/>
</dbReference>
<dbReference type="SMART" id="SM00283">
    <property type="entry name" value="MA"/>
    <property type="match status" value="1"/>
</dbReference>
<dbReference type="InterPro" id="IPR051310">
    <property type="entry name" value="MCP_chemotaxis"/>
</dbReference>
<dbReference type="AlphaFoldDB" id="A0A2W5VGG6"/>
<dbReference type="PROSITE" id="PS50111">
    <property type="entry name" value="CHEMOTAXIS_TRANSDUC_2"/>
    <property type="match status" value="1"/>
</dbReference>
<dbReference type="InterPro" id="IPR013655">
    <property type="entry name" value="PAS_fold_3"/>
</dbReference>
<dbReference type="CDD" id="cd00130">
    <property type="entry name" value="PAS"/>
    <property type="match status" value="2"/>
</dbReference>
<feature type="domain" description="PAC" evidence="8">
    <location>
        <begin position="83"/>
        <end position="135"/>
    </location>
</feature>
<dbReference type="InterPro" id="IPR000700">
    <property type="entry name" value="PAS-assoc_C"/>
</dbReference>
<evidence type="ECO:0000259" key="8">
    <source>
        <dbReference type="PROSITE" id="PS50113"/>
    </source>
</evidence>
<dbReference type="PANTHER" id="PTHR43531">
    <property type="entry name" value="PROTEIN ICFG"/>
    <property type="match status" value="1"/>
</dbReference>
<dbReference type="InterPro" id="IPR035965">
    <property type="entry name" value="PAS-like_dom_sf"/>
</dbReference>
<feature type="domain" description="PAS" evidence="7">
    <location>
        <begin position="132"/>
        <end position="175"/>
    </location>
</feature>
<dbReference type="GO" id="GO:0007165">
    <property type="term" value="P:signal transduction"/>
    <property type="evidence" value="ECO:0007669"/>
    <property type="project" value="UniProtKB-KW"/>
</dbReference>
<dbReference type="InterPro" id="IPR001610">
    <property type="entry name" value="PAC"/>
</dbReference>
<evidence type="ECO:0000259" key="6">
    <source>
        <dbReference type="PROSITE" id="PS50111"/>
    </source>
</evidence>
<dbReference type="Pfam" id="PF00015">
    <property type="entry name" value="MCPsignal"/>
    <property type="match status" value="1"/>
</dbReference>
<keyword evidence="2" id="KW-0145">Chemotaxis</keyword>
<dbReference type="SMART" id="SM00091">
    <property type="entry name" value="PAS"/>
    <property type="match status" value="2"/>
</dbReference>
<dbReference type="PROSITE" id="PS50885">
    <property type="entry name" value="HAMP"/>
    <property type="match status" value="1"/>
</dbReference>
<organism evidence="10 11">
    <name type="scientific">Caulobacter segnis</name>
    <dbReference type="NCBI Taxonomy" id="88688"/>
    <lineage>
        <taxon>Bacteria</taxon>
        <taxon>Pseudomonadati</taxon>
        <taxon>Pseudomonadota</taxon>
        <taxon>Alphaproteobacteria</taxon>
        <taxon>Caulobacterales</taxon>
        <taxon>Caulobacteraceae</taxon>
        <taxon>Caulobacter</taxon>
    </lineage>
</organism>
<dbReference type="PRINTS" id="PR00260">
    <property type="entry name" value="CHEMTRNSDUCR"/>
</dbReference>
<accession>A0A2W5VGG6</accession>
<dbReference type="GO" id="GO:0004888">
    <property type="term" value="F:transmembrane signaling receptor activity"/>
    <property type="evidence" value="ECO:0007669"/>
    <property type="project" value="InterPro"/>
</dbReference>
<feature type="domain" description="PAC" evidence="8">
    <location>
        <begin position="205"/>
        <end position="257"/>
    </location>
</feature>
<dbReference type="InterPro" id="IPR004089">
    <property type="entry name" value="MCPsignal_dom"/>
</dbReference>
<dbReference type="Gene3D" id="3.30.450.20">
    <property type="entry name" value="PAS domain"/>
    <property type="match status" value="2"/>
</dbReference>
<evidence type="ECO:0000259" key="9">
    <source>
        <dbReference type="PROSITE" id="PS50885"/>
    </source>
</evidence>
<feature type="domain" description="PAS" evidence="7">
    <location>
        <begin position="24"/>
        <end position="54"/>
    </location>
</feature>
<dbReference type="FunFam" id="1.10.287.950:FF:000001">
    <property type="entry name" value="Methyl-accepting chemotaxis sensory transducer"/>
    <property type="match status" value="1"/>
</dbReference>
<evidence type="ECO:0000313" key="11">
    <source>
        <dbReference type="Proteomes" id="UP000249393"/>
    </source>
</evidence>
<evidence type="ECO:0000256" key="2">
    <source>
        <dbReference type="ARBA" id="ARBA00022500"/>
    </source>
</evidence>
<comment type="similarity">
    <text evidence="3">Belongs to the methyl-accepting chemotaxis (MCP) protein family.</text>
</comment>
<feature type="coiled-coil region" evidence="5">
    <location>
        <begin position="315"/>
        <end position="342"/>
    </location>
</feature>
<evidence type="ECO:0000313" key="10">
    <source>
        <dbReference type="EMBL" id="PZR35706.1"/>
    </source>
</evidence>
<dbReference type="Gene3D" id="1.10.287.950">
    <property type="entry name" value="Methyl-accepting chemotaxis protein"/>
    <property type="match status" value="1"/>
</dbReference>
<dbReference type="Proteomes" id="UP000249393">
    <property type="component" value="Unassembled WGS sequence"/>
</dbReference>
<dbReference type="SUPFAM" id="SSF55785">
    <property type="entry name" value="PYP-like sensor domain (PAS domain)"/>
    <property type="match status" value="2"/>
</dbReference>
<dbReference type="PROSITE" id="PS50113">
    <property type="entry name" value="PAC"/>
    <property type="match status" value="2"/>
</dbReference>
<evidence type="ECO:0000256" key="5">
    <source>
        <dbReference type="SAM" id="Coils"/>
    </source>
</evidence>
<dbReference type="InterPro" id="IPR000014">
    <property type="entry name" value="PAS"/>
</dbReference>
<reference evidence="10 11" key="1">
    <citation type="submission" date="2017-08" db="EMBL/GenBank/DDBJ databases">
        <title>Infants hospitalized years apart are colonized by the same room-sourced microbial strains.</title>
        <authorList>
            <person name="Brooks B."/>
            <person name="Olm M.R."/>
            <person name="Firek B.A."/>
            <person name="Baker R."/>
            <person name="Thomas B.C."/>
            <person name="Morowitz M.J."/>
            <person name="Banfield J.F."/>
        </authorList>
    </citation>
    <scope>NUCLEOTIDE SEQUENCE [LARGE SCALE GENOMIC DNA]</scope>
    <source>
        <strain evidence="10">S2_003_000_R2_4</strain>
    </source>
</reference>
<dbReference type="RefSeq" id="WP_304275515.1">
    <property type="nucleotide sequence ID" value="NZ_QFQZ01000013.1"/>
</dbReference>
<dbReference type="GO" id="GO:0006935">
    <property type="term" value="P:chemotaxis"/>
    <property type="evidence" value="ECO:0007669"/>
    <property type="project" value="UniProtKB-KW"/>
</dbReference>
<feature type="domain" description="Methyl-accepting transducer" evidence="6">
    <location>
        <begin position="303"/>
        <end position="532"/>
    </location>
</feature>
<feature type="domain" description="HAMP" evidence="9">
    <location>
        <begin position="246"/>
        <end position="298"/>
    </location>
</feature>
<dbReference type="NCBIfam" id="TIGR00229">
    <property type="entry name" value="sensory_box"/>
    <property type="match status" value="2"/>
</dbReference>
<comment type="caution">
    <text evidence="10">The sequence shown here is derived from an EMBL/GenBank/DDBJ whole genome shotgun (WGS) entry which is preliminary data.</text>
</comment>
<dbReference type="InterPro" id="IPR003660">
    <property type="entry name" value="HAMP_dom"/>
</dbReference>
<dbReference type="Pfam" id="PF08447">
    <property type="entry name" value="PAS_3"/>
    <property type="match status" value="2"/>
</dbReference>
<proteinExistence type="inferred from homology"/>
<dbReference type="PROSITE" id="PS50112">
    <property type="entry name" value="PAS"/>
    <property type="match status" value="2"/>
</dbReference>
<protein>
    <submittedName>
        <fullName evidence="10">Chemotaxis protein</fullName>
    </submittedName>
</protein>